<proteinExistence type="predicted"/>
<dbReference type="InterPro" id="IPR018289">
    <property type="entry name" value="MULE_transposase_dom"/>
</dbReference>
<name>A0A9R1V5W5_LACSA</name>
<keyword evidence="3" id="KW-1185">Reference proteome</keyword>
<dbReference type="AlphaFoldDB" id="A0A9R1V5W5"/>
<dbReference type="PANTHER" id="PTHR31973">
    <property type="entry name" value="POLYPROTEIN, PUTATIVE-RELATED"/>
    <property type="match status" value="1"/>
</dbReference>
<dbReference type="PANTHER" id="PTHR31973:SF187">
    <property type="entry name" value="MUTATOR TRANSPOSASE MUDRA PROTEIN"/>
    <property type="match status" value="1"/>
</dbReference>
<accession>A0A9R1V5W5</accession>
<protein>
    <recommendedName>
        <fullName evidence="1">MULE transposase domain-containing protein</fullName>
    </recommendedName>
</protein>
<reference evidence="2 3" key="1">
    <citation type="journal article" date="2017" name="Nat. Commun.">
        <title>Genome assembly with in vitro proximity ligation data and whole-genome triplication in lettuce.</title>
        <authorList>
            <person name="Reyes-Chin-Wo S."/>
            <person name="Wang Z."/>
            <person name="Yang X."/>
            <person name="Kozik A."/>
            <person name="Arikit S."/>
            <person name="Song C."/>
            <person name="Xia L."/>
            <person name="Froenicke L."/>
            <person name="Lavelle D.O."/>
            <person name="Truco M.J."/>
            <person name="Xia R."/>
            <person name="Zhu S."/>
            <person name="Xu C."/>
            <person name="Xu H."/>
            <person name="Xu X."/>
            <person name="Cox K."/>
            <person name="Korf I."/>
            <person name="Meyers B.C."/>
            <person name="Michelmore R.W."/>
        </authorList>
    </citation>
    <scope>NUCLEOTIDE SEQUENCE [LARGE SCALE GENOMIC DNA]</scope>
    <source>
        <strain evidence="3">cv. Salinas</strain>
        <tissue evidence="2">Seedlings</tissue>
    </source>
</reference>
<evidence type="ECO:0000313" key="3">
    <source>
        <dbReference type="Proteomes" id="UP000235145"/>
    </source>
</evidence>
<dbReference type="EMBL" id="NBSK02000006">
    <property type="protein sequence ID" value="KAJ0199092.1"/>
    <property type="molecule type" value="Genomic_DNA"/>
</dbReference>
<dbReference type="Pfam" id="PF10551">
    <property type="entry name" value="MULE"/>
    <property type="match status" value="1"/>
</dbReference>
<feature type="domain" description="MULE transposase" evidence="1">
    <location>
        <begin position="170"/>
        <end position="220"/>
    </location>
</feature>
<sequence length="226" mass="26441">MDYERENVIVVSFQIVNNPFLTKLSEDESEYFGEKDEYVDDLVHLEDDENDIGGSNYVHDPTIEWNLMEPKWIASHLVKEIVFNSSIKLKELRELIRTKFNITLSISKRNRAKHKAMVMIEGKAEIQRSNPCSIVQVGVNLNSDGKHYFHRFYVCFHALKTRWIAGCRRVIRLDGCFLKGRVKGQLLTVIGRDANNQVYPICWAVVDIENKQNWKRFFELLRGYLA</sequence>
<dbReference type="Proteomes" id="UP000235145">
    <property type="component" value="Unassembled WGS sequence"/>
</dbReference>
<evidence type="ECO:0000259" key="1">
    <source>
        <dbReference type="Pfam" id="PF10551"/>
    </source>
</evidence>
<gene>
    <name evidence="2" type="ORF">LSAT_V11C600337370</name>
</gene>
<evidence type="ECO:0000313" key="2">
    <source>
        <dbReference type="EMBL" id="KAJ0199092.1"/>
    </source>
</evidence>
<organism evidence="2 3">
    <name type="scientific">Lactuca sativa</name>
    <name type="common">Garden lettuce</name>
    <dbReference type="NCBI Taxonomy" id="4236"/>
    <lineage>
        <taxon>Eukaryota</taxon>
        <taxon>Viridiplantae</taxon>
        <taxon>Streptophyta</taxon>
        <taxon>Embryophyta</taxon>
        <taxon>Tracheophyta</taxon>
        <taxon>Spermatophyta</taxon>
        <taxon>Magnoliopsida</taxon>
        <taxon>eudicotyledons</taxon>
        <taxon>Gunneridae</taxon>
        <taxon>Pentapetalae</taxon>
        <taxon>asterids</taxon>
        <taxon>campanulids</taxon>
        <taxon>Asterales</taxon>
        <taxon>Asteraceae</taxon>
        <taxon>Cichorioideae</taxon>
        <taxon>Cichorieae</taxon>
        <taxon>Lactucinae</taxon>
        <taxon>Lactuca</taxon>
    </lineage>
</organism>
<comment type="caution">
    <text evidence="2">The sequence shown here is derived from an EMBL/GenBank/DDBJ whole genome shotgun (WGS) entry which is preliminary data.</text>
</comment>